<proteinExistence type="predicted"/>
<keyword evidence="4" id="KW-1185">Reference proteome</keyword>
<dbReference type="EMBL" id="JAUZMY010000065">
    <property type="protein sequence ID" value="MEE2041756.1"/>
    <property type="molecule type" value="Genomic_DNA"/>
</dbReference>
<name>A0ABU7KHP1_9ACTN</name>
<dbReference type="Proteomes" id="UP001356095">
    <property type="component" value="Unassembled WGS sequence"/>
</dbReference>
<dbReference type="InterPro" id="IPR025424">
    <property type="entry name" value="YrhK_domain"/>
</dbReference>
<accession>A0ABU7KHP1</accession>
<keyword evidence="1" id="KW-0472">Membrane</keyword>
<dbReference type="Pfam" id="PF14145">
    <property type="entry name" value="YrhK"/>
    <property type="match status" value="1"/>
</dbReference>
<evidence type="ECO:0000313" key="3">
    <source>
        <dbReference type="EMBL" id="MEE2041756.1"/>
    </source>
</evidence>
<reference evidence="3 4" key="1">
    <citation type="submission" date="2023-08" db="EMBL/GenBank/DDBJ databases">
        <authorList>
            <person name="Girao M."/>
            <person name="Carvalho M.F."/>
        </authorList>
    </citation>
    <scope>NUCLEOTIDE SEQUENCE [LARGE SCALE GENOMIC DNA]</scope>
    <source>
        <strain evidence="3 4">CT-R113</strain>
    </source>
</reference>
<protein>
    <submittedName>
        <fullName evidence="3">YrhK family protein</fullName>
    </submittedName>
</protein>
<organism evidence="3 4">
    <name type="scientific">Nocardiopsis codii</name>
    <dbReference type="NCBI Taxonomy" id="3065942"/>
    <lineage>
        <taxon>Bacteria</taxon>
        <taxon>Bacillati</taxon>
        <taxon>Actinomycetota</taxon>
        <taxon>Actinomycetes</taxon>
        <taxon>Streptosporangiales</taxon>
        <taxon>Nocardiopsidaceae</taxon>
        <taxon>Nocardiopsis</taxon>
    </lineage>
</organism>
<sequence>MPGSGSQRPLVVHIGREELVVRRWYEALSIANDTLIALWFIAGSIMFFSSAWTTTGTWCFLLGSVELLIRPVIRLTRLVHVRRIRAAGGPSTQPAESSTDF</sequence>
<dbReference type="RefSeq" id="WP_330095508.1">
    <property type="nucleotide sequence ID" value="NZ_JAUZMY010000065.1"/>
</dbReference>
<evidence type="ECO:0000259" key="2">
    <source>
        <dbReference type="Pfam" id="PF14145"/>
    </source>
</evidence>
<evidence type="ECO:0000256" key="1">
    <source>
        <dbReference type="SAM" id="Phobius"/>
    </source>
</evidence>
<keyword evidence="1" id="KW-0812">Transmembrane</keyword>
<gene>
    <name evidence="3" type="ORF">Q8791_31495</name>
</gene>
<evidence type="ECO:0000313" key="4">
    <source>
        <dbReference type="Proteomes" id="UP001356095"/>
    </source>
</evidence>
<feature type="domain" description="YrhK" evidence="2">
    <location>
        <begin position="25"/>
        <end position="77"/>
    </location>
</feature>
<keyword evidence="1" id="KW-1133">Transmembrane helix</keyword>
<comment type="caution">
    <text evidence="3">The sequence shown here is derived from an EMBL/GenBank/DDBJ whole genome shotgun (WGS) entry which is preliminary data.</text>
</comment>
<feature type="transmembrane region" description="Helical" evidence="1">
    <location>
        <begin position="30"/>
        <end position="49"/>
    </location>
</feature>